<dbReference type="STRING" id="658219.SAMN05216212_1539"/>
<gene>
    <name evidence="2" type="ORF">SAMN05216212_1539</name>
</gene>
<dbReference type="SUPFAM" id="SSF54427">
    <property type="entry name" value="NTF2-like"/>
    <property type="match status" value="1"/>
</dbReference>
<sequence>MGGVIGELQLFYQDFLTVDAGKLGQIYDQSVVFSDPIHRVEGLDALQAYFEAVSQGLASCRFEFENAVEGAGSACLPWVMHYAHRALNGGQPMTLRGCSLLRFGEKIHYHEDFYDMGAMVYEHVPLLGAVVRRIKSRMAPGAG</sequence>
<dbReference type="EMBL" id="FNFH01000003">
    <property type="protein sequence ID" value="SDK12041.1"/>
    <property type="molecule type" value="Genomic_DNA"/>
</dbReference>
<accession>A0A1G8ZAG0</accession>
<evidence type="ECO:0000313" key="3">
    <source>
        <dbReference type="Proteomes" id="UP000199305"/>
    </source>
</evidence>
<protein>
    <submittedName>
        <fullName evidence="2">SnoaL-like domain-containing protein</fullName>
    </submittedName>
</protein>
<dbReference type="InterPro" id="IPR032710">
    <property type="entry name" value="NTF2-like_dom_sf"/>
</dbReference>
<organism evidence="2 3">
    <name type="scientific">Microbulbifer yueqingensis</name>
    <dbReference type="NCBI Taxonomy" id="658219"/>
    <lineage>
        <taxon>Bacteria</taxon>
        <taxon>Pseudomonadati</taxon>
        <taxon>Pseudomonadota</taxon>
        <taxon>Gammaproteobacteria</taxon>
        <taxon>Cellvibrionales</taxon>
        <taxon>Microbulbiferaceae</taxon>
        <taxon>Microbulbifer</taxon>
    </lineage>
</organism>
<proteinExistence type="predicted"/>
<dbReference type="RefSeq" id="WP_091511345.1">
    <property type="nucleotide sequence ID" value="NZ_FNFH01000003.1"/>
</dbReference>
<dbReference type="OrthoDB" id="1115105at2"/>
<evidence type="ECO:0000259" key="1">
    <source>
        <dbReference type="Pfam" id="PF12680"/>
    </source>
</evidence>
<reference evidence="3" key="1">
    <citation type="submission" date="2016-10" db="EMBL/GenBank/DDBJ databases">
        <authorList>
            <person name="Varghese N."/>
            <person name="Submissions S."/>
        </authorList>
    </citation>
    <scope>NUCLEOTIDE SEQUENCE [LARGE SCALE GENOMIC DNA]</scope>
    <source>
        <strain evidence="3">CGMCC 1.10658</strain>
    </source>
</reference>
<dbReference type="Gene3D" id="3.10.450.50">
    <property type="match status" value="1"/>
</dbReference>
<keyword evidence="3" id="KW-1185">Reference proteome</keyword>
<dbReference type="Proteomes" id="UP000199305">
    <property type="component" value="Unassembled WGS sequence"/>
</dbReference>
<evidence type="ECO:0000313" key="2">
    <source>
        <dbReference type="EMBL" id="SDK12041.1"/>
    </source>
</evidence>
<dbReference type="InterPro" id="IPR037401">
    <property type="entry name" value="SnoaL-like"/>
</dbReference>
<dbReference type="Pfam" id="PF12680">
    <property type="entry name" value="SnoaL_2"/>
    <property type="match status" value="1"/>
</dbReference>
<feature type="domain" description="SnoaL-like" evidence="1">
    <location>
        <begin position="11"/>
        <end position="103"/>
    </location>
</feature>
<dbReference type="AlphaFoldDB" id="A0A1G8ZAG0"/>
<name>A0A1G8ZAG0_9GAMM</name>